<dbReference type="Pfam" id="PF06553">
    <property type="entry name" value="BNIP3"/>
    <property type="match status" value="1"/>
</dbReference>
<keyword evidence="5" id="KW-0053">Apoptosis</keyword>
<comment type="caution">
    <text evidence="11">The sequence shown here is derived from an EMBL/GenBank/DDBJ whole genome shotgun (WGS) entry which is preliminary data.</text>
</comment>
<feature type="region of interest" description="Disordered" evidence="9">
    <location>
        <begin position="1"/>
        <end position="51"/>
    </location>
</feature>
<keyword evidence="8 10" id="KW-0472">Membrane</keyword>
<dbReference type="GO" id="GO:0097345">
    <property type="term" value="P:mitochondrial outer membrane permeabilization"/>
    <property type="evidence" value="ECO:0007669"/>
    <property type="project" value="TreeGrafter"/>
</dbReference>
<keyword evidence="6 10" id="KW-1133">Transmembrane helix</keyword>
<keyword evidence="12" id="KW-1185">Reference proteome</keyword>
<evidence type="ECO:0000256" key="3">
    <source>
        <dbReference type="ARBA" id="ARBA00007710"/>
    </source>
</evidence>
<dbReference type="AlphaFoldDB" id="A0AAD4NAN4"/>
<sequence>MSSFHNRQQREAEMFDVKKRFGALMGGGGTSSVETRTHNSDEGESAPESWVELAPSRASLCSSVEAVMVDDGNGESSVKDSRLSPVSLQSPHGVEFESNLEQVKYRLFKDIKNMPSTDWIWDWSSRPEKQEPTKMSRNRSGQQIGSTLTTPPNSPEPELSSEFDFRTGKIQKRSSVFLRFEVIVGMVVSCLTGVVIGTAIGFCLCKKMNTSESVKVNYYYW</sequence>
<dbReference type="InterPro" id="IPR010548">
    <property type="entry name" value="BNIP3"/>
</dbReference>
<dbReference type="GO" id="GO:0005634">
    <property type="term" value="C:nucleus"/>
    <property type="evidence" value="ECO:0007669"/>
    <property type="project" value="TreeGrafter"/>
</dbReference>
<dbReference type="PANTHER" id="PTHR15186">
    <property type="entry name" value="RE48077P"/>
    <property type="match status" value="1"/>
</dbReference>
<accession>A0AAD4NAN4</accession>
<evidence type="ECO:0000256" key="8">
    <source>
        <dbReference type="ARBA" id="ARBA00023136"/>
    </source>
</evidence>
<evidence type="ECO:0000256" key="5">
    <source>
        <dbReference type="ARBA" id="ARBA00022703"/>
    </source>
</evidence>
<evidence type="ECO:0000313" key="11">
    <source>
        <dbReference type="EMBL" id="KAI1717305.1"/>
    </source>
</evidence>
<evidence type="ECO:0000256" key="9">
    <source>
        <dbReference type="SAM" id="MobiDB-lite"/>
    </source>
</evidence>
<evidence type="ECO:0000256" key="2">
    <source>
        <dbReference type="ARBA" id="ARBA00004325"/>
    </source>
</evidence>
<protein>
    <submittedName>
        <fullName evidence="11">BNIP3 domain-containing protein</fullName>
    </submittedName>
</protein>
<dbReference type="PANTHER" id="PTHR15186:SF5">
    <property type="entry name" value="BNIP3, ISOFORM A"/>
    <property type="match status" value="1"/>
</dbReference>
<keyword evidence="4 10" id="KW-0812">Transmembrane</keyword>
<organism evidence="11 12">
    <name type="scientific">Ditylenchus destructor</name>
    <dbReference type="NCBI Taxonomy" id="166010"/>
    <lineage>
        <taxon>Eukaryota</taxon>
        <taxon>Metazoa</taxon>
        <taxon>Ecdysozoa</taxon>
        <taxon>Nematoda</taxon>
        <taxon>Chromadorea</taxon>
        <taxon>Rhabditida</taxon>
        <taxon>Tylenchina</taxon>
        <taxon>Tylenchomorpha</taxon>
        <taxon>Sphaerularioidea</taxon>
        <taxon>Anguinidae</taxon>
        <taxon>Anguininae</taxon>
        <taxon>Ditylenchus</taxon>
    </lineage>
</organism>
<evidence type="ECO:0000256" key="4">
    <source>
        <dbReference type="ARBA" id="ARBA00022692"/>
    </source>
</evidence>
<feature type="transmembrane region" description="Helical" evidence="10">
    <location>
        <begin position="176"/>
        <end position="202"/>
    </location>
</feature>
<feature type="compositionally biased region" description="Low complexity" evidence="9">
    <location>
        <begin position="146"/>
        <end position="161"/>
    </location>
</feature>
<dbReference type="Proteomes" id="UP001201812">
    <property type="component" value="Unassembled WGS sequence"/>
</dbReference>
<evidence type="ECO:0000256" key="10">
    <source>
        <dbReference type="SAM" id="Phobius"/>
    </source>
</evidence>
<proteinExistence type="inferred from homology"/>
<dbReference type="EMBL" id="JAKKPZ010000009">
    <property type="protein sequence ID" value="KAI1717305.1"/>
    <property type="molecule type" value="Genomic_DNA"/>
</dbReference>
<feature type="compositionally biased region" description="Polar residues" evidence="9">
    <location>
        <begin position="135"/>
        <end position="145"/>
    </location>
</feature>
<evidence type="ECO:0000313" key="12">
    <source>
        <dbReference type="Proteomes" id="UP001201812"/>
    </source>
</evidence>
<evidence type="ECO:0000256" key="7">
    <source>
        <dbReference type="ARBA" id="ARBA00023128"/>
    </source>
</evidence>
<reference evidence="11" key="1">
    <citation type="submission" date="2022-01" db="EMBL/GenBank/DDBJ databases">
        <title>Genome Sequence Resource for Two Populations of Ditylenchus destructor, the Migratory Endoparasitic Phytonematode.</title>
        <authorList>
            <person name="Zhang H."/>
            <person name="Lin R."/>
            <person name="Xie B."/>
        </authorList>
    </citation>
    <scope>NUCLEOTIDE SEQUENCE</scope>
    <source>
        <strain evidence="11">BazhouSP</strain>
    </source>
</reference>
<keyword evidence="7" id="KW-0496">Mitochondrion</keyword>
<comment type="subcellular location">
    <subcellularLocation>
        <location evidence="1">Membrane</location>
        <topology evidence="1">Single-pass membrane protein</topology>
    </subcellularLocation>
    <subcellularLocation>
        <location evidence="2">Mitochondrion membrane</location>
    </subcellularLocation>
</comment>
<dbReference type="GO" id="GO:0005741">
    <property type="term" value="C:mitochondrial outer membrane"/>
    <property type="evidence" value="ECO:0007669"/>
    <property type="project" value="TreeGrafter"/>
</dbReference>
<dbReference type="GO" id="GO:0042802">
    <property type="term" value="F:identical protein binding"/>
    <property type="evidence" value="ECO:0007669"/>
    <property type="project" value="UniProtKB-ARBA"/>
</dbReference>
<feature type="compositionally biased region" description="Basic and acidic residues" evidence="9">
    <location>
        <begin position="125"/>
        <end position="134"/>
    </location>
</feature>
<evidence type="ECO:0000256" key="1">
    <source>
        <dbReference type="ARBA" id="ARBA00004167"/>
    </source>
</evidence>
<gene>
    <name evidence="11" type="ORF">DdX_07046</name>
</gene>
<feature type="region of interest" description="Disordered" evidence="9">
    <location>
        <begin position="123"/>
        <end position="161"/>
    </location>
</feature>
<name>A0AAD4NAN4_9BILA</name>
<evidence type="ECO:0000256" key="6">
    <source>
        <dbReference type="ARBA" id="ARBA00022989"/>
    </source>
</evidence>
<dbReference type="GO" id="GO:0043065">
    <property type="term" value="P:positive regulation of apoptotic process"/>
    <property type="evidence" value="ECO:0007669"/>
    <property type="project" value="InterPro"/>
</dbReference>
<feature type="compositionally biased region" description="Basic and acidic residues" evidence="9">
    <location>
        <begin position="8"/>
        <end position="19"/>
    </location>
</feature>
<comment type="similarity">
    <text evidence="3">Belongs to the NIP3 family.</text>
</comment>